<proteinExistence type="inferred from homology"/>
<evidence type="ECO:0000256" key="4">
    <source>
        <dbReference type="ARBA" id="ARBA00023002"/>
    </source>
</evidence>
<dbReference type="PANTHER" id="PTHR23023">
    <property type="entry name" value="DIMETHYLANILINE MONOOXYGENASE"/>
    <property type="match status" value="1"/>
</dbReference>
<evidence type="ECO:0000313" key="7">
    <source>
        <dbReference type="Proteomes" id="UP000053558"/>
    </source>
</evidence>
<evidence type="ECO:0000313" key="6">
    <source>
        <dbReference type="EMBL" id="EIW77431.1"/>
    </source>
</evidence>
<organism evidence="6 7">
    <name type="scientific">Coniophora puteana (strain RWD-64-598)</name>
    <name type="common">Brown rot fungus</name>
    <dbReference type="NCBI Taxonomy" id="741705"/>
    <lineage>
        <taxon>Eukaryota</taxon>
        <taxon>Fungi</taxon>
        <taxon>Dikarya</taxon>
        <taxon>Basidiomycota</taxon>
        <taxon>Agaricomycotina</taxon>
        <taxon>Agaricomycetes</taxon>
        <taxon>Agaricomycetidae</taxon>
        <taxon>Boletales</taxon>
        <taxon>Coniophorineae</taxon>
        <taxon>Coniophoraceae</taxon>
        <taxon>Coniophora</taxon>
    </lineage>
</organism>
<feature type="chain" id="PRO_5024337942" evidence="5">
    <location>
        <begin position="20"/>
        <end position="582"/>
    </location>
</feature>
<dbReference type="Proteomes" id="UP000053558">
    <property type="component" value="Unassembled WGS sequence"/>
</dbReference>
<dbReference type="SUPFAM" id="SSF51905">
    <property type="entry name" value="FAD/NAD(P)-binding domain"/>
    <property type="match status" value="1"/>
</dbReference>
<dbReference type="GO" id="GO:0050661">
    <property type="term" value="F:NADP binding"/>
    <property type="evidence" value="ECO:0007669"/>
    <property type="project" value="InterPro"/>
</dbReference>
<dbReference type="InterPro" id="IPR050346">
    <property type="entry name" value="FMO-like"/>
</dbReference>
<keyword evidence="2" id="KW-0285">Flavoprotein</keyword>
<dbReference type="GeneID" id="19198811"/>
<evidence type="ECO:0000256" key="1">
    <source>
        <dbReference type="ARBA" id="ARBA00009183"/>
    </source>
</evidence>
<keyword evidence="7" id="KW-1185">Reference proteome</keyword>
<comment type="caution">
    <text evidence="6">The sequence shown here is derived from an EMBL/GenBank/DDBJ whole genome shotgun (WGS) entry which is preliminary data.</text>
</comment>
<dbReference type="OMA" id="ADPPALM"/>
<evidence type="ECO:0000256" key="5">
    <source>
        <dbReference type="SAM" id="SignalP"/>
    </source>
</evidence>
<dbReference type="OrthoDB" id="66881at2759"/>
<gene>
    <name evidence="6" type="ORF">CONPUDRAFT_110028</name>
</gene>
<evidence type="ECO:0000256" key="2">
    <source>
        <dbReference type="ARBA" id="ARBA00022630"/>
    </source>
</evidence>
<accession>A0A5M3MFR3</accession>
<dbReference type="Gene3D" id="3.50.50.60">
    <property type="entry name" value="FAD/NAD(P)-binding domain"/>
    <property type="match status" value="2"/>
</dbReference>
<dbReference type="AlphaFoldDB" id="A0A5M3MFR3"/>
<protein>
    <submittedName>
        <fullName evidence="6">FAD/NAD(P)-binding domain-containing protein</fullName>
    </submittedName>
</protein>
<dbReference type="KEGG" id="cput:CONPUDRAFT_110028"/>
<evidence type="ECO:0000256" key="3">
    <source>
        <dbReference type="ARBA" id="ARBA00022827"/>
    </source>
</evidence>
<dbReference type="InterPro" id="IPR036188">
    <property type="entry name" value="FAD/NAD-bd_sf"/>
</dbReference>
<dbReference type="GO" id="GO:0004499">
    <property type="term" value="F:N,N-dimethylaniline monooxygenase activity"/>
    <property type="evidence" value="ECO:0007669"/>
    <property type="project" value="InterPro"/>
</dbReference>
<name>A0A5M3MFR3_CONPW</name>
<keyword evidence="4" id="KW-0560">Oxidoreductase</keyword>
<dbReference type="InterPro" id="IPR020946">
    <property type="entry name" value="Flavin_mOase-like"/>
</dbReference>
<dbReference type="EMBL" id="JH711584">
    <property type="protein sequence ID" value="EIW77431.1"/>
    <property type="molecule type" value="Genomic_DNA"/>
</dbReference>
<dbReference type="RefSeq" id="XP_007772804.1">
    <property type="nucleotide sequence ID" value="XM_007774614.1"/>
</dbReference>
<reference evidence="7" key="1">
    <citation type="journal article" date="2012" name="Science">
        <title>The Paleozoic origin of enzymatic lignin decomposition reconstructed from 31 fungal genomes.</title>
        <authorList>
            <person name="Floudas D."/>
            <person name="Binder M."/>
            <person name="Riley R."/>
            <person name="Barry K."/>
            <person name="Blanchette R.A."/>
            <person name="Henrissat B."/>
            <person name="Martinez A.T."/>
            <person name="Otillar R."/>
            <person name="Spatafora J.W."/>
            <person name="Yadav J.S."/>
            <person name="Aerts A."/>
            <person name="Benoit I."/>
            <person name="Boyd A."/>
            <person name="Carlson A."/>
            <person name="Copeland A."/>
            <person name="Coutinho P.M."/>
            <person name="de Vries R.P."/>
            <person name="Ferreira P."/>
            <person name="Findley K."/>
            <person name="Foster B."/>
            <person name="Gaskell J."/>
            <person name="Glotzer D."/>
            <person name="Gorecki P."/>
            <person name="Heitman J."/>
            <person name="Hesse C."/>
            <person name="Hori C."/>
            <person name="Igarashi K."/>
            <person name="Jurgens J.A."/>
            <person name="Kallen N."/>
            <person name="Kersten P."/>
            <person name="Kohler A."/>
            <person name="Kuees U."/>
            <person name="Kumar T.K.A."/>
            <person name="Kuo A."/>
            <person name="LaButti K."/>
            <person name="Larrondo L.F."/>
            <person name="Lindquist E."/>
            <person name="Ling A."/>
            <person name="Lombard V."/>
            <person name="Lucas S."/>
            <person name="Lundell T."/>
            <person name="Martin R."/>
            <person name="McLaughlin D.J."/>
            <person name="Morgenstern I."/>
            <person name="Morin E."/>
            <person name="Murat C."/>
            <person name="Nagy L.G."/>
            <person name="Nolan M."/>
            <person name="Ohm R.A."/>
            <person name="Patyshakuliyeva A."/>
            <person name="Rokas A."/>
            <person name="Ruiz-Duenas F.J."/>
            <person name="Sabat G."/>
            <person name="Salamov A."/>
            <person name="Samejima M."/>
            <person name="Schmutz J."/>
            <person name="Slot J.C."/>
            <person name="St John F."/>
            <person name="Stenlid J."/>
            <person name="Sun H."/>
            <person name="Sun S."/>
            <person name="Syed K."/>
            <person name="Tsang A."/>
            <person name="Wiebenga A."/>
            <person name="Young D."/>
            <person name="Pisabarro A."/>
            <person name="Eastwood D.C."/>
            <person name="Martin F."/>
            <person name="Cullen D."/>
            <person name="Grigoriev I.V."/>
            <person name="Hibbett D.S."/>
        </authorList>
    </citation>
    <scope>NUCLEOTIDE SEQUENCE [LARGE SCALE GENOMIC DNA]</scope>
    <source>
        <strain evidence="7">RWD-64-598 SS2</strain>
    </source>
</reference>
<keyword evidence="3" id="KW-0274">FAD</keyword>
<keyword evidence="5" id="KW-0732">Signal</keyword>
<comment type="similarity">
    <text evidence="1">Belongs to the FMO family.</text>
</comment>
<dbReference type="Pfam" id="PF13450">
    <property type="entry name" value="NAD_binding_8"/>
    <property type="match status" value="1"/>
</dbReference>
<sequence>MHILNLLSFACALAAPCIAAIQSPFTTKERGEDEGYNFKYPIRKVAIVGAGPSGLIAYRELTEVSLQVRVFERDNVPGGNWHYTEDPPRDAPVPNAPVSLADFVPSLPPPGVVLPYSEIYENGEGEDEWRYFRGPSPVWESLKSNAPAPLQQIPDFPWPAGTQWELTQRQLQSYMRAFASLHGANSNDDNPSFAYNTRVELIEKRLNDAGEEEGWRLWLKELVPDLASGKTRATWWTEEFDAVIVASGRYNAPYMPDIPGLAEWKARFSHQLAHSRSYRRPESLDNKTVLIVGAQTSGAEISRDINKHAKQVLQSIKAHPDEHKDISAVGLLARLPRNTTIVPEIKQFLPLEDGSTLESSKIELVNGTILTGIDHIIFATGYRYSYPFLPQYYNESVYVPREGASDKAVPFIALSGEYLRDLHLDLFYIRDPTLAFLSITFRMQTFTYCGYQSLALAKVWTGTAKLPDTDTMWEMYDDLVKERGGIGKTLPYLGPGQHEGMRRRYIGWLNEAANKYGGKQIDGVPKYTDEVGRYWWAAQYGVPLNGEESALSAYMAGFGGLDLFAEGESQQNIIDALWDVDW</sequence>
<dbReference type="PRINTS" id="PR00419">
    <property type="entry name" value="ADXRDTASE"/>
</dbReference>
<dbReference type="GO" id="GO:0050660">
    <property type="term" value="F:flavin adenine dinucleotide binding"/>
    <property type="evidence" value="ECO:0007669"/>
    <property type="project" value="InterPro"/>
</dbReference>
<dbReference type="Pfam" id="PF00743">
    <property type="entry name" value="FMO-like"/>
    <property type="match status" value="1"/>
</dbReference>
<feature type="signal peptide" evidence="5">
    <location>
        <begin position="1"/>
        <end position="19"/>
    </location>
</feature>